<evidence type="ECO:0000256" key="2">
    <source>
        <dbReference type="ARBA" id="ARBA00005551"/>
    </source>
</evidence>
<dbReference type="InterPro" id="IPR003148">
    <property type="entry name" value="RCK_N"/>
</dbReference>
<dbReference type="InterPro" id="IPR036291">
    <property type="entry name" value="NAD(P)-bd_dom_sf"/>
</dbReference>
<dbReference type="PANTHER" id="PTHR42751">
    <property type="entry name" value="SODIUM/HYDROGEN EXCHANGER FAMILY/TRKA DOMAIN PROTEIN"/>
    <property type="match status" value="1"/>
</dbReference>
<name>A0ABW4YYG7_9HYPH</name>
<keyword evidence="4 7" id="KW-0812">Transmembrane</keyword>
<dbReference type="PANTHER" id="PTHR42751:SF1">
    <property type="entry name" value="CATION_PROTON ANTIPORTER YBAL-RELATED"/>
    <property type="match status" value="1"/>
</dbReference>
<evidence type="ECO:0000256" key="7">
    <source>
        <dbReference type="SAM" id="Phobius"/>
    </source>
</evidence>
<keyword evidence="10" id="KW-1185">Reference proteome</keyword>
<proteinExistence type="inferred from homology"/>
<feature type="transmembrane region" description="Helical" evidence="7">
    <location>
        <begin position="118"/>
        <end position="137"/>
    </location>
</feature>
<dbReference type="Pfam" id="PF00999">
    <property type="entry name" value="Na_H_Exchanger"/>
    <property type="match status" value="1"/>
</dbReference>
<dbReference type="Proteomes" id="UP001597299">
    <property type="component" value="Unassembled WGS sequence"/>
</dbReference>
<dbReference type="InterPro" id="IPR038770">
    <property type="entry name" value="Na+/solute_symporter_sf"/>
</dbReference>
<dbReference type="SUPFAM" id="SSF51735">
    <property type="entry name" value="NAD(P)-binding Rossmann-fold domains"/>
    <property type="match status" value="1"/>
</dbReference>
<comment type="subcellular location">
    <subcellularLocation>
        <location evidence="1">Membrane</location>
        <topology evidence="1">Multi-pass membrane protein</topology>
    </subcellularLocation>
</comment>
<evidence type="ECO:0000259" key="8">
    <source>
        <dbReference type="PROSITE" id="PS51201"/>
    </source>
</evidence>
<feature type="transmembrane region" description="Helical" evidence="7">
    <location>
        <begin position="88"/>
        <end position="112"/>
    </location>
</feature>
<dbReference type="EMBL" id="JBHUHD010000001">
    <property type="protein sequence ID" value="MFD2141258.1"/>
    <property type="molecule type" value="Genomic_DNA"/>
</dbReference>
<evidence type="ECO:0000313" key="10">
    <source>
        <dbReference type="Proteomes" id="UP001597299"/>
    </source>
</evidence>
<reference evidence="10" key="1">
    <citation type="journal article" date="2019" name="Int. J. Syst. Evol. Microbiol.">
        <title>The Global Catalogue of Microorganisms (GCM) 10K type strain sequencing project: providing services to taxonomists for standard genome sequencing and annotation.</title>
        <authorList>
            <consortium name="The Broad Institute Genomics Platform"/>
            <consortium name="The Broad Institute Genome Sequencing Center for Infectious Disease"/>
            <person name="Wu L."/>
            <person name="Ma J."/>
        </authorList>
    </citation>
    <scope>NUCLEOTIDE SEQUENCE [LARGE SCALE GENOMIC DNA]</scope>
    <source>
        <strain evidence="10">CCM 7435</strain>
    </source>
</reference>
<feature type="transmembrane region" description="Helical" evidence="7">
    <location>
        <begin position="280"/>
        <end position="299"/>
    </location>
</feature>
<feature type="transmembrane region" description="Helical" evidence="7">
    <location>
        <begin position="6"/>
        <end position="26"/>
    </location>
</feature>
<feature type="transmembrane region" description="Helical" evidence="7">
    <location>
        <begin position="306"/>
        <end position="327"/>
    </location>
</feature>
<sequence length="550" mass="57671">MPHQVPLIATVCLAFVLAAILGYLATRLRLSPIVGYLFAGLMVGPYTPGFVADTSLAPQLAELGVILLMFGVGLHFTPRDLLRVWSVAVPGAVAQIAVATLVGLGLSLVWGWSAAGGLVFGLSLSVASTVVLLRALEEQRALETEKGRVAIGWLVVEDLAMVLVLVLLPVLAGLARGQQADMSSLAVSIGTTLGAVALFVALMLVVGRRVIPAMLALVARTGSRELFTLSVLGVALGIAYGSALLFGVSFALGAFFAGLVLGESDLSHRAAEGSLPLRDAFAVLFFVSVGMLFDPSILLRRPLDVAAVLTVILLVKSAAAVGLVRLLGRSHAMAATVAASLAQIGEFSFILIGLGIEQGLVPTEARDLIVAGAMISIALNPFVFKLAQRWAARFVREEGAAEPVDEEVYGPHQPHGDGPVILIGLGRVGSAIAAQLTDAKVPLVVVDQDRLKIERWRQRGGRGIVAVGSPAEVLQNAGIAGARLLMVTVPDELQGGALIEAARRMRRDLFITARAHSEDGVEHLRGRGADLVVYAEREVAGRMVENILGV</sequence>
<feature type="transmembrane region" description="Helical" evidence="7">
    <location>
        <begin position="57"/>
        <end position="76"/>
    </location>
</feature>
<feature type="transmembrane region" description="Helical" evidence="7">
    <location>
        <begin position="33"/>
        <end position="51"/>
    </location>
</feature>
<dbReference type="InterPro" id="IPR006153">
    <property type="entry name" value="Cation/H_exchanger_TM"/>
</dbReference>
<protein>
    <submittedName>
        <fullName evidence="9">YbaL family putative K(+) efflux transporter</fullName>
    </submittedName>
</protein>
<evidence type="ECO:0000256" key="1">
    <source>
        <dbReference type="ARBA" id="ARBA00004141"/>
    </source>
</evidence>
<keyword evidence="6 7" id="KW-0472">Membrane</keyword>
<feature type="transmembrane region" description="Helical" evidence="7">
    <location>
        <begin position="368"/>
        <end position="387"/>
    </location>
</feature>
<feature type="domain" description="RCK N-terminal" evidence="8">
    <location>
        <begin position="417"/>
        <end position="534"/>
    </location>
</feature>
<evidence type="ECO:0000256" key="3">
    <source>
        <dbReference type="ARBA" id="ARBA00022448"/>
    </source>
</evidence>
<feature type="transmembrane region" description="Helical" evidence="7">
    <location>
        <begin position="227"/>
        <end position="260"/>
    </location>
</feature>
<dbReference type="PROSITE" id="PS51201">
    <property type="entry name" value="RCK_N"/>
    <property type="match status" value="1"/>
</dbReference>
<accession>A0ABW4YYG7</accession>
<dbReference type="NCBIfam" id="NF007950">
    <property type="entry name" value="PRK10669.1"/>
    <property type="match status" value="1"/>
</dbReference>
<evidence type="ECO:0000256" key="6">
    <source>
        <dbReference type="ARBA" id="ARBA00023136"/>
    </source>
</evidence>
<dbReference type="Gene3D" id="1.20.1530.20">
    <property type="match status" value="1"/>
</dbReference>
<gene>
    <name evidence="9" type="primary">ybaL</name>
    <name evidence="9" type="ORF">ACFSNC_12650</name>
</gene>
<keyword evidence="3" id="KW-0813">Transport</keyword>
<keyword evidence="5 7" id="KW-1133">Transmembrane helix</keyword>
<feature type="transmembrane region" description="Helical" evidence="7">
    <location>
        <begin position="184"/>
        <end position="206"/>
    </location>
</feature>
<organism evidence="9 10">
    <name type="scientific">Ancylobacter oerskovii</name>
    <dbReference type="NCBI Taxonomy" id="459519"/>
    <lineage>
        <taxon>Bacteria</taxon>
        <taxon>Pseudomonadati</taxon>
        <taxon>Pseudomonadota</taxon>
        <taxon>Alphaproteobacteria</taxon>
        <taxon>Hyphomicrobiales</taxon>
        <taxon>Xanthobacteraceae</taxon>
        <taxon>Ancylobacter</taxon>
    </lineage>
</organism>
<feature type="transmembrane region" description="Helical" evidence="7">
    <location>
        <begin position="333"/>
        <end position="356"/>
    </location>
</feature>
<dbReference type="RefSeq" id="WP_213350228.1">
    <property type="nucleotide sequence ID" value="NZ_JAHBGB010000002.1"/>
</dbReference>
<dbReference type="Gene3D" id="3.40.50.720">
    <property type="entry name" value="NAD(P)-binding Rossmann-like Domain"/>
    <property type="match status" value="1"/>
</dbReference>
<evidence type="ECO:0000256" key="5">
    <source>
        <dbReference type="ARBA" id="ARBA00022989"/>
    </source>
</evidence>
<comment type="similarity">
    <text evidence="2">Belongs to the monovalent cation:proton antiporter 2 (CPA2) transporter (TC 2.A.37) family.</text>
</comment>
<evidence type="ECO:0000256" key="4">
    <source>
        <dbReference type="ARBA" id="ARBA00022692"/>
    </source>
</evidence>
<feature type="transmembrane region" description="Helical" evidence="7">
    <location>
        <begin position="149"/>
        <end position="172"/>
    </location>
</feature>
<comment type="caution">
    <text evidence="9">The sequence shown here is derived from an EMBL/GenBank/DDBJ whole genome shotgun (WGS) entry which is preliminary data.</text>
</comment>
<dbReference type="Pfam" id="PF02254">
    <property type="entry name" value="TrkA_N"/>
    <property type="match status" value="1"/>
</dbReference>
<evidence type="ECO:0000313" key="9">
    <source>
        <dbReference type="EMBL" id="MFD2141258.1"/>
    </source>
</evidence>